<evidence type="ECO:0000256" key="4">
    <source>
        <dbReference type="ARBA" id="ARBA00022827"/>
    </source>
</evidence>
<dbReference type="OrthoDB" id="407275at2759"/>
<dbReference type="Pfam" id="PF01565">
    <property type="entry name" value="FAD_binding_4"/>
    <property type="match status" value="1"/>
</dbReference>
<dbReference type="InterPro" id="IPR016166">
    <property type="entry name" value="FAD-bd_PCMH"/>
</dbReference>
<dbReference type="InterPro" id="IPR050416">
    <property type="entry name" value="FAD-linked_Oxidoreductase"/>
</dbReference>
<reference evidence="7" key="1">
    <citation type="journal article" date="2021" name="Nat. Commun.">
        <title>Genetic determinants of endophytism in the Arabidopsis root mycobiome.</title>
        <authorList>
            <person name="Mesny F."/>
            <person name="Miyauchi S."/>
            <person name="Thiergart T."/>
            <person name="Pickel B."/>
            <person name="Atanasova L."/>
            <person name="Karlsson M."/>
            <person name="Huettel B."/>
            <person name="Barry K.W."/>
            <person name="Haridas S."/>
            <person name="Chen C."/>
            <person name="Bauer D."/>
            <person name="Andreopoulos W."/>
            <person name="Pangilinan J."/>
            <person name="LaButti K."/>
            <person name="Riley R."/>
            <person name="Lipzen A."/>
            <person name="Clum A."/>
            <person name="Drula E."/>
            <person name="Henrissat B."/>
            <person name="Kohler A."/>
            <person name="Grigoriev I.V."/>
            <person name="Martin F.M."/>
            <person name="Hacquard S."/>
        </authorList>
    </citation>
    <scope>NUCLEOTIDE SEQUENCE</scope>
    <source>
        <strain evidence="7">MPI-SDFR-AT-0120</strain>
    </source>
</reference>
<comment type="cofactor">
    <cofactor evidence="1">
        <name>FAD</name>
        <dbReference type="ChEBI" id="CHEBI:57692"/>
    </cofactor>
</comment>
<dbReference type="GO" id="GO:0016491">
    <property type="term" value="F:oxidoreductase activity"/>
    <property type="evidence" value="ECO:0007669"/>
    <property type="project" value="UniProtKB-KW"/>
</dbReference>
<dbReference type="EMBL" id="JAGMVJ010000013">
    <property type="protein sequence ID" value="KAH7083758.1"/>
    <property type="molecule type" value="Genomic_DNA"/>
</dbReference>
<dbReference type="InterPro" id="IPR016169">
    <property type="entry name" value="FAD-bd_PCMH_sub2"/>
</dbReference>
<dbReference type="AlphaFoldDB" id="A0A8K0R1U8"/>
<dbReference type="InterPro" id="IPR012951">
    <property type="entry name" value="BBE"/>
</dbReference>
<dbReference type="Gene3D" id="3.30.465.10">
    <property type="match status" value="1"/>
</dbReference>
<keyword evidence="3" id="KW-0285">Flavoprotein</keyword>
<protein>
    <recommendedName>
        <fullName evidence="6">FAD-binding PCMH-type domain-containing protein</fullName>
    </recommendedName>
</protein>
<dbReference type="PANTHER" id="PTHR42973:SF39">
    <property type="entry name" value="FAD-BINDING PCMH-TYPE DOMAIN-CONTAINING PROTEIN"/>
    <property type="match status" value="1"/>
</dbReference>
<evidence type="ECO:0000256" key="2">
    <source>
        <dbReference type="ARBA" id="ARBA00005466"/>
    </source>
</evidence>
<dbReference type="InterPro" id="IPR036318">
    <property type="entry name" value="FAD-bd_PCMH-like_sf"/>
</dbReference>
<dbReference type="InterPro" id="IPR016167">
    <property type="entry name" value="FAD-bd_PCMH_sub1"/>
</dbReference>
<comment type="similarity">
    <text evidence="2">Belongs to the oxygen-dependent FAD-linked oxidoreductase family.</text>
</comment>
<evidence type="ECO:0000313" key="8">
    <source>
        <dbReference type="Proteomes" id="UP000813461"/>
    </source>
</evidence>
<name>A0A8K0R1U8_9PLEO</name>
<dbReference type="GO" id="GO:0071949">
    <property type="term" value="F:FAD binding"/>
    <property type="evidence" value="ECO:0007669"/>
    <property type="project" value="InterPro"/>
</dbReference>
<dbReference type="Pfam" id="PF08031">
    <property type="entry name" value="BBE"/>
    <property type="match status" value="1"/>
</dbReference>
<comment type="caution">
    <text evidence="7">The sequence shown here is derived from an EMBL/GenBank/DDBJ whole genome shotgun (WGS) entry which is preliminary data.</text>
</comment>
<evidence type="ECO:0000256" key="1">
    <source>
        <dbReference type="ARBA" id="ARBA00001974"/>
    </source>
</evidence>
<dbReference type="PANTHER" id="PTHR42973">
    <property type="entry name" value="BINDING OXIDOREDUCTASE, PUTATIVE (AFU_ORTHOLOGUE AFUA_1G17690)-RELATED"/>
    <property type="match status" value="1"/>
</dbReference>
<keyword evidence="8" id="KW-1185">Reference proteome</keyword>
<dbReference type="Proteomes" id="UP000813461">
    <property type="component" value="Unassembled WGS sequence"/>
</dbReference>
<evidence type="ECO:0000256" key="3">
    <source>
        <dbReference type="ARBA" id="ARBA00022630"/>
    </source>
</evidence>
<dbReference type="PROSITE" id="PS51387">
    <property type="entry name" value="FAD_PCMH"/>
    <property type="match status" value="1"/>
</dbReference>
<gene>
    <name evidence="7" type="ORF">FB567DRAFT_91501</name>
</gene>
<evidence type="ECO:0000256" key="5">
    <source>
        <dbReference type="ARBA" id="ARBA00023002"/>
    </source>
</evidence>
<evidence type="ECO:0000259" key="6">
    <source>
        <dbReference type="PROSITE" id="PS51387"/>
    </source>
</evidence>
<sequence>MNDAIQTFRTERIPFLLPGNTEYRHAIATSNLLFRFSQPECVVQPETPAHVKTIVDQAKTKGLKITIKCNGHSYAGHSTAFTGISLDLRKMKKAELVLDANSKPKTIIMDAGCQWGDVYEKLIIGRHNGYIINGGRCPTVGVSGFILGAGLGPFTRSFGMGADTLAEATIVTANHGIVTVRKTDPPGSWQRRLFWALQGAGGGNFGVVVQLKLDIKKLRNFQGDVVAGRYQWFPPSGFTPDVVATMIKFYETNWPQELTIDTTWICDLRQASNKGGVRFNISYDGNKTVYDDLIDRLIEHKGLKEQLKRRALGEKSSRFLYETLVAQWLEEAERAYPSNKTYELYSSFIFSKTSDFKKITDVICEHMKFFREKFNGEQVNFLVTWIHAGGKASAFKSNETAYFWRDALFHAYVTVEWVDKWMELDMRNFLASVKKQLRALSLSNKAAFMNFPDRDFPTRVHEERYFGANKDELREIKKYWDPNGVFDWVHGVKRPGEPEKNDTAEEYAERADKYADQWTHYRTHDIDAELDDLAHVLGIESESD</sequence>
<organism evidence="7 8">
    <name type="scientific">Paraphoma chrysanthemicola</name>
    <dbReference type="NCBI Taxonomy" id="798071"/>
    <lineage>
        <taxon>Eukaryota</taxon>
        <taxon>Fungi</taxon>
        <taxon>Dikarya</taxon>
        <taxon>Ascomycota</taxon>
        <taxon>Pezizomycotina</taxon>
        <taxon>Dothideomycetes</taxon>
        <taxon>Pleosporomycetidae</taxon>
        <taxon>Pleosporales</taxon>
        <taxon>Pleosporineae</taxon>
        <taxon>Phaeosphaeriaceae</taxon>
        <taxon>Paraphoma</taxon>
    </lineage>
</organism>
<evidence type="ECO:0000313" key="7">
    <source>
        <dbReference type="EMBL" id="KAH7083758.1"/>
    </source>
</evidence>
<dbReference type="Gene3D" id="3.40.462.20">
    <property type="match status" value="1"/>
</dbReference>
<feature type="domain" description="FAD-binding PCMH-type" evidence="6">
    <location>
        <begin position="35"/>
        <end position="218"/>
    </location>
</feature>
<dbReference type="SUPFAM" id="SSF56176">
    <property type="entry name" value="FAD-binding/transporter-associated domain-like"/>
    <property type="match status" value="1"/>
</dbReference>
<keyword evidence="5" id="KW-0560">Oxidoreductase</keyword>
<dbReference type="Gene3D" id="3.30.43.10">
    <property type="entry name" value="Uridine Diphospho-n-acetylenolpyruvylglucosamine Reductase, domain 2"/>
    <property type="match status" value="1"/>
</dbReference>
<accession>A0A8K0R1U8</accession>
<keyword evidence="4" id="KW-0274">FAD</keyword>
<proteinExistence type="inferred from homology"/>
<dbReference type="InterPro" id="IPR006094">
    <property type="entry name" value="Oxid_FAD_bind_N"/>
</dbReference>